<accession>A0A5E4AMY5</accession>
<feature type="region of interest" description="Disordered" evidence="1">
    <location>
        <begin position="78"/>
        <end position="105"/>
    </location>
</feature>
<protein>
    <submittedName>
        <fullName evidence="2">Uncharacterized protein</fullName>
    </submittedName>
</protein>
<sequence length="105" mass="11070">MAGLSWGSPGLMLASERPGLAIGRRGRLEVVLARNICAKENATNVQRPPPAGAICSAAPNPAAAARAHRFACAQSRIRARQHPGQLLRDPGGSRRAGGDRNRDLQ</sequence>
<organism evidence="2 3">
    <name type="scientific">Marmota monax</name>
    <name type="common">Woodchuck</name>
    <dbReference type="NCBI Taxonomy" id="9995"/>
    <lineage>
        <taxon>Eukaryota</taxon>
        <taxon>Metazoa</taxon>
        <taxon>Chordata</taxon>
        <taxon>Craniata</taxon>
        <taxon>Vertebrata</taxon>
        <taxon>Euteleostomi</taxon>
        <taxon>Mammalia</taxon>
        <taxon>Eutheria</taxon>
        <taxon>Euarchontoglires</taxon>
        <taxon>Glires</taxon>
        <taxon>Rodentia</taxon>
        <taxon>Sciuromorpha</taxon>
        <taxon>Sciuridae</taxon>
        <taxon>Xerinae</taxon>
        <taxon>Marmotini</taxon>
        <taxon>Marmota</taxon>
    </lineage>
</organism>
<dbReference type="Proteomes" id="UP000335636">
    <property type="component" value="Unassembled WGS sequence"/>
</dbReference>
<dbReference type="EMBL" id="CABDUW010000105">
    <property type="protein sequence ID" value="VTJ58674.1"/>
    <property type="molecule type" value="Genomic_DNA"/>
</dbReference>
<name>A0A5E4AMY5_MARMO</name>
<dbReference type="AlphaFoldDB" id="A0A5E4AMY5"/>
<reference evidence="2" key="1">
    <citation type="submission" date="2019-04" db="EMBL/GenBank/DDBJ databases">
        <authorList>
            <person name="Alioto T."/>
            <person name="Alioto T."/>
        </authorList>
    </citation>
    <scope>NUCLEOTIDE SEQUENCE [LARGE SCALE GENOMIC DNA]</scope>
</reference>
<evidence type="ECO:0000313" key="2">
    <source>
        <dbReference type="EMBL" id="VTJ58674.1"/>
    </source>
</evidence>
<comment type="caution">
    <text evidence="2">The sequence shown here is derived from an EMBL/GenBank/DDBJ whole genome shotgun (WGS) entry which is preliminary data.</text>
</comment>
<evidence type="ECO:0000313" key="3">
    <source>
        <dbReference type="Proteomes" id="UP000335636"/>
    </source>
</evidence>
<feature type="compositionally biased region" description="Basic and acidic residues" evidence="1">
    <location>
        <begin position="96"/>
        <end position="105"/>
    </location>
</feature>
<evidence type="ECO:0000256" key="1">
    <source>
        <dbReference type="SAM" id="MobiDB-lite"/>
    </source>
</evidence>
<keyword evidence="3" id="KW-1185">Reference proteome</keyword>
<gene>
    <name evidence="2" type="ORF">MONAX_5E037926</name>
</gene>
<proteinExistence type="predicted"/>